<dbReference type="AlphaFoldDB" id="A0A5E4NT90"/>
<evidence type="ECO:0000313" key="1">
    <source>
        <dbReference type="EMBL" id="VVC46505.1"/>
    </source>
</evidence>
<protein>
    <submittedName>
        <fullName evidence="1">Uncharacterized protein</fullName>
    </submittedName>
</protein>
<gene>
    <name evidence="1" type="ORF">CINCED_3A019946</name>
</gene>
<name>A0A5E4NT90_9HEMI</name>
<dbReference type="OrthoDB" id="10554579at2759"/>
<reference evidence="1 2" key="1">
    <citation type="submission" date="2019-08" db="EMBL/GenBank/DDBJ databases">
        <authorList>
            <person name="Alioto T."/>
            <person name="Alioto T."/>
            <person name="Gomez Garrido J."/>
        </authorList>
    </citation>
    <scope>NUCLEOTIDE SEQUENCE [LARGE SCALE GENOMIC DNA]</scope>
</reference>
<keyword evidence="2" id="KW-1185">Reference proteome</keyword>
<proteinExistence type="predicted"/>
<organism evidence="1 2">
    <name type="scientific">Cinara cedri</name>
    <dbReference type="NCBI Taxonomy" id="506608"/>
    <lineage>
        <taxon>Eukaryota</taxon>
        <taxon>Metazoa</taxon>
        <taxon>Ecdysozoa</taxon>
        <taxon>Arthropoda</taxon>
        <taxon>Hexapoda</taxon>
        <taxon>Insecta</taxon>
        <taxon>Pterygota</taxon>
        <taxon>Neoptera</taxon>
        <taxon>Paraneoptera</taxon>
        <taxon>Hemiptera</taxon>
        <taxon>Sternorrhyncha</taxon>
        <taxon>Aphidomorpha</taxon>
        <taxon>Aphidoidea</taxon>
        <taxon>Aphididae</taxon>
        <taxon>Lachninae</taxon>
        <taxon>Cinara</taxon>
    </lineage>
</organism>
<dbReference type="EMBL" id="CABPRJ010002588">
    <property type="protein sequence ID" value="VVC46505.1"/>
    <property type="molecule type" value="Genomic_DNA"/>
</dbReference>
<evidence type="ECO:0000313" key="2">
    <source>
        <dbReference type="Proteomes" id="UP000325440"/>
    </source>
</evidence>
<sequence length="53" mass="6316">FRFRLETGATYYKHPVDNSAENRAFKTSARQIFFDSETEDLVDEKFAKFFSEQ</sequence>
<feature type="non-terminal residue" evidence="1">
    <location>
        <position position="1"/>
    </location>
</feature>
<accession>A0A5E4NT90</accession>
<dbReference type="Proteomes" id="UP000325440">
    <property type="component" value="Unassembled WGS sequence"/>
</dbReference>